<evidence type="ECO:0000313" key="1">
    <source>
        <dbReference type="EMBL" id="SVC55053.1"/>
    </source>
</evidence>
<name>A0A382N1F7_9ZZZZ</name>
<sequence length="31" mass="3634">MADVTLKKLHKRFDRTEAVSGIDLEIKDKEF</sequence>
<evidence type="ECO:0008006" key="2">
    <source>
        <dbReference type="Google" id="ProtNLM"/>
    </source>
</evidence>
<protein>
    <recommendedName>
        <fullName evidence="2">ABC transporter domain-containing protein</fullName>
    </recommendedName>
</protein>
<dbReference type="EMBL" id="UINC01097390">
    <property type="protein sequence ID" value="SVC55053.1"/>
    <property type="molecule type" value="Genomic_DNA"/>
</dbReference>
<accession>A0A382N1F7</accession>
<feature type="non-terminal residue" evidence="1">
    <location>
        <position position="31"/>
    </location>
</feature>
<dbReference type="AlphaFoldDB" id="A0A382N1F7"/>
<reference evidence="1" key="1">
    <citation type="submission" date="2018-05" db="EMBL/GenBank/DDBJ databases">
        <authorList>
            <person name="Lanie J.A."/>
            <person name="Ng W.-L."/>
            <person name="Kazmierczak K.M."/>
            <person name="Andrzejewski T.M."/>
            <person name="Davidsen T.M."/>
            <person name="Wayne K.J."/>
            <person name="Tettelin H."/>
            <person name="Glass J.I."/>
            <person name="Rusch D."/>
            <person name="Podicherti R."/>
            <person name="Tsui H.-C.T."/>
            <person name="Winkler M.E."/>
        </authorList>
    </citation>
    <scope>NUCLEOTIDE SEQUENCE</scope>
</reference>
<proteinExistence type="predicted"/>
<organism evidence="1">
    <name type="scientific">marine metagenome</name>
    <dbReference type="NCBI Taxonomy" id="408172"/>
    <lineage>
        <taxon>unclassified sequences</taxon>
        <taxon>metagenomes</taxon>
        <taxon>ecological metagenomes</taxon>
    </lineage>
</organism>
<gene>
    <name evidence="1" type="ORF">METZ01_LOCUS307907</name>
</gene>